<dbReference type="EMBL" id="WHWC01000002">
    <property type="protein sequence ID" value="KAG8389635.1"/>
    <property type="molecule type" value="Genomic_DNA"/>
</dbReference>
<dbReference type="GO" id="GO:0032511">
    <property type="term" value="P:late endosome to vacuole transport via multivesicular body sorting pathway"/>
    <property type="evidence" value="ECO:0007669"/>
    <property type="project" value="TreeGrafter"/>
</dbReference>
<dbReference type="GO" id="GO:0005771">
    <property type="term" value="C:multivesicular body"/>
    <property type="evidence" value="ECO:0007669"/>
    <property type="project" value="TreeGrafter"/>
</dbReference>
<organism evidence="3 4">
    <name type="scientific">Buddleja alternifolia</name>
    <dbReference type="NCBI Taxonomy" id="168488"/>
    <lineage>
        <taxon>Eukaryota</taxon>
        <taxon>Viridiplantae</taxon>
        <taxon>Streptophyta</taxon>
        <taxon>Embryophyta</taxon>
        <taxon>Tracheophyta</taxon>
        <taxon>Spermatophyta</taxon>
        <taxon>Magnoliopsida</taxon>
        <taxon>eudicotyledons</taxon>
        <taxon>Gunneridae</taxon>
        <taxon>Pentapetalae</taxon>
        <taxon>asterids</taxon>
        <taxon>lamiids</taxon>
        <taxon>Lamiales</taxon>
        <taxon>Scrophulariaceae</taxon>
        <taxon>Buddlejeae</taxon>
        <taxon>Buddleja</taxon>
    </lineage>
</organism>
<feature type="region of interest" description="Disordered" evidence="2">
    <location>
        <begin position="35"/>
        <end position="56"/>
    </location>
</feature>
<gene>
    <name evidence="3" type="ORF">BUALT_Bualt02G0249500</name>
</gene>
<reference evidence="3" key="1">
    <citation type="submission" date="2019-10" db="EMBL/GenBank/DDBJ databases">
        <authorList>
            <person name="Zhang R."/>
            <person name="Pan Y."/>
            <person name="Wang J."/>
            <person name="Ma R."/>
            <person name="Yu S."/>
        </authorList>
    </citation>
    <scope>NUCLEOTIDE SEQUENCE</scope>
    <source>
        <strain evidence="3">LA-IB0</strain>
        <tissue evidence="3">Leaf</tissue>
    </source>
</reference>
<feature type="region of interest" description="Disordered" evidence="2">
    <location>
        <begin position="1"/>
        <end position="22"/>
    </location>
</feature>
<evidence type="ECO:0000256" key="1">
    <source>
        <dbReference type="SAM" id="Coils"/>
    </source>
</evidence>
<dbReference type="PANTHER" id="PTHR22761">
    <property type="entry name" value="CHARGED MULTIVESICULAR BODY PROTEIN"/>
    <property type="match status" value="1"/>
</dbReference>
<proteinExistence type="predicted"/>
<accession>A0AAV6YDW9</accession>
<dbReference type="GO" id="GO:0009898">
    <property type="term" value="C:cytoplasmic side of plasma membrane"/>
    <property type="evidence" value="ECO:0007669"/>
    <property type="project" value="TreeGrafter"/>
</dbReference>
<sequence length="464" mass="51628">MGPDPTSTCPGLAPNGAGMSPKKWGRVRVRVSKFKTRPGPGRVTSPVDTRPVSPTFSGERTKVRRNYYFRNGSVINFILGTCFVQVLKVGTDMMPVYKRCLIYACLAVFFKMDREKGDGWMKEEREDAATTLLSRFFRKALLNIFGSDDDDTLGDCYYILAPLLQERSLQVVKILSENHWTTSCVITMNKFQDICLGSKEEALAVLGYLSANGRATLLTIKRADDVIIEGVKVSLAPAAVSSASTTDHSVLHLIWTAEKLEKQLHLIDRRYQNARNLALASLKSENKRAALRYAKELKLASLSRERCTALLDRVEKVLQVIADAESSKKVSEAIQRGAHAIQENQISVEEVELCLQEVDENIDSLKRLDNVLESTTAYAEIHDEDLEDEFDKLLLEIKRETSQLPTGTRFDSSAGEVSEKTDALSNALSNLNLKDGADVDSEAECCIKPIDNQSVLEERILEAA</sequence>
<name>A0AAV6YDW9_9LAMI</name>
<protein>
    <recommendedName>
        <fullName evidence="5">Charged multivesicular body protein 7</fullName>
    </recommendedName>
</protein>
<dbReference type="InterPro" id="IPR005024">
    <property type="entry name" value="Snf7_fam"/>
</dbReference>
<dbReference type="Proteomes" id="UP000826271">
    <property type="component" value="Unassembled WGS sequence"/>
</dbReference>
<dbReference type="GO" id="GO:0000815">
    <property type="term" value="C:ESCRT III complex"/>
    <property type="evidence" value="ECO:0007669"/>
    <property type="project" value="TreeGrafter"/>
</dbReference>
<dbReference type="Pfam" id="PF03357">
    <property type="entry name" value="Snf7"/>
    <property type="match status" value="1"/>
</dbReference>
<comment type="caution">
    <text evidence="3">The sequence shown here is derived from an EMBL/GenBank/DDBJ whole genome shotgun (WGS) entry which is preliminary data.</text>
</comment>
<evidence type="ECO:0000313" key="4">
    <source>
        <dbReference type="Proteomes" id="UP000826271"/>
    </source>
</evidence>
<evidence type="ECO:0000256" key="2">
    <source>
        <dbReference type="SAM" id="MobiDB-lite"/>
    </source>
</evidence>
<evidence type="ECO:0000313" key="3">
    <source>
        <dbReference type="EMBL" id="KAG8389635.1"/>
    </source>
</evidence>
<dbReference type="GO" id="GO:0006900">
    <property type="term" value="P:vesicle budding from membrane"/>
    <property type="evidence" value="ECO:0007669"/>
    <property type="project" value="TreeGrafter"/>
</dbReference>
<dbReference type="AlphaFoldDB" id="A0AAV6YDW9"/>
<evidence type="ECO:0008006" key="5">
    <source>
        <dbReference type="Google" id="ProtNLM"/>
    </source>
</evidence>
<dbReference type="PANTHER" id="PTHR22761:SF7">
    <property type="entry name" value="SNF7 FAMILY PROTEIN"/>
    <property type="match status" value="1"/>
</dbReference>
<keyword evidence="1" id="KW-0175">Coiled coil</keyword>
<feature type="coiled-coil region" evidence="1">
    <location>
        <begin position="348"/>
        <end position="403"/>
    </location>
</feature>
<keyword evidence="4" id="KW-1185">Reference proteome</keyword>